<organism evidence="2 3">
    <name type="scientific">Actinokineospora diospyrosa</name>
    <dbReference type="NCBI Taxonomy" id="103728"/>
    <lineage>
        <taxon>Bacteria</taxon>
        <taxon>Bacillati</taxon>
        <taxon>Actinomycetota</taxon>
        <taxon>Actinomycetes</taxon>
        <taxon>Pseudonocardiales</taxon>
        <taxon>Pseudonocardiaceae</taxon>
        <taxon>Actinokineospora</taxon>
    </lineage>
</organism>
<keyword evidence="3" id="KW-1185">Reference proteome</keyword>
<evidence type="ECO:0000313" key="2">
    <source>
        <dbReference type="EMBL" id="MCP2270716.1"/>
    </source>
</evidence>
<name>A0ABT1IDJ8_9PSEU</name>
<accession>A0ABT1IDJ8</accession>
<feature type="transmembrane region" description="Helical" evidence="1">
    <location>
        <begin position="12"/>
        <end position="33"/>
    </location>
</feature>
<reference evidence="2 3" key="1">
    <citation type="submission" date="2022-06" db="EMBL/GenBank/DDBJ databases">
        <title>Genomic Encyclopedia of Archaeal and Bacterial Type Strains, Phase II (KMG-II): from individual species to whole genera.</title>
        <authorList>
            <person name="Goeker M."/>
        </authorList>
    </citation>
    <scope>NUCLEOTIDE SEQUENCE [LARGE SCALE GENOMIC DNA]</scope>
    <source>
        <strain evidence="2 3">DSM 44255</strain>
    </source>
</reference>
<protein>
    <submittedName>
        <fullName evidence="2">TadE-like protein</fullName>
    </submittedName>
</protein>
<dbReference type="NCBIfam" id="NF041390">
    <property type="entry name" value="TadE_Rv3655c"/>
    <property type="match status" value="1"/>
</dbReference>
<dbReference type="InterPro" id="IPR049790">
    <property type="entry name" value="Rv3655c/TadE"/>
</dbReference>
<dbReference type="RefSeq" id="WP_253887658.1">
    <property type="nucleotide sequence ID" value="NZ_BAAAVB010000009.1"/>
</dbReference>
<comment type="caution">
    <text evidence="2">The sequence shown here is derived from an EMBL/GenBank/DDBJ whole genome shotgun (WGS) entry which is preliminary data.</text>
</comment>
<keyword evidence="1" id="KW-0472">Membrane</keyword>
<sequence length="107" mass="10974">MTDDGSVTVEAALVIGAIVAVLLLGVMGVAAAADHVRCVDAAREAARLTARGEVERARSAARTIAPHDATIEIRVDRDEVAVTVHSTRGLLPVHGDAYAVVEPGAAP</sequence>
<dbReference type="EMBL" id="JAMTCO010000007">
    <property type="protein sequence ID" value="MCP2270716.1"/>
    <property type="molecule type" value="Genomic_DNA"/>
</dbReference>
<evidence type="ECO:0000313" key="3">
    <source>
        <dbReference type="Proteomes" id="UP001205185"/>
    </source>
</evidence>
<gene>
    <name evidence="2" type="ORF">LV75_003217</name>
</gene>
<dbReference type="Proteomes" id="UP001205185">
    <property type="component" value="Unassembled WGS sequence"/>
</dbReference>
<keyword evidence="1" id="KW-0812">Transmembrane</keyword>
<proteinExistence type="predicted"/>
<keyword evidence="1" id="KW-1133">Transmembrane helix</keyword>
<evidence type="ECO:0000256" key="1">
    <source>
        <dbReference type="SAM" id="Phobius"/>
    </source>
</evidence>